<name>A0A4Y9FXZ4_9MICO</name>
<evidence type="ECO:0000313" key="4">
    <source>
        <dbReference type="EMBL" id="TFU33122.1"/>
    </source>
</evidence>
<keyword evidence="1" id="KW-1133">Transmembrane helix</keyword>
<dbReference type="Gene3D" id="3.40.50.720">
    <property type="entry name" value="NAD(P)-binding Rossmann-like Domain"/>
    <property type="match status" value="1"/>
</dbReference>
<evidence type="ECO:0000256" key="1">
    <source>
        <dbReference type="SAM" id="Phobius"/>
    </source>
</evidence>
<dbReference type="SUPFAM" id="SSF51735">
    <property type="entry name" value="NAD(P)-binding Rossmann-fold domains"/>
    <property type="match status" value="1"/>
</dbReference>
<dbReference type="SUPFAM" id="SSF48179">
    <property type="entry name" value="6-phosphogluconate dehydrogenase C-terminal domain-like"/>
    <property type="match status" value="1"/>
</dbReference>
<dbReference type="GO" id="GO:0050661">
    <property type="term" value="F:NADP binding"/>
    <property type="evidence" value="ECO:0007669"/>
    <property type="project" value="InterPro"/>
</dbReference>
<dbReference type="OrthoDB" id="943692at2"/>
<accession>A0A4Y9FXZ4</accession>
<dbReference type="AlphaFoldDB" id="A0A4Y9FXZ4"/>
<keyword evidence="5" id="KW-1185">Reference proteome</keyword>
<feature type="transmembrane region" description="Helical" evidence="1">
    <location>
        <begin position="20"/>
        <end position="39"/>
    </location>
</feature>
<dbReference type="InterPro" id="IPR008927">
    <property type="entry name" value="6-PGluconate_DH-like_C_sf"/>
</dbReference>
<keyword evidence="1" id="KW-0812">Transmembrane</keyword>
<evidence type="ECO:0000259" key="2">
    <source>
        <dbReference type="Pfam" id="PF03446"/>
    </source>
</evidence>
<comment type="caution">
    <text evidence="4">The sequence shown here is derived from an EMBL/GenBank/DDBJ whole genome shotgun (WGS) entry which is preliminary data.</text>
</comment>
<organism evidence="4 5">
    <name type="scientific">Microbacterium paludicola</name>
    <dbReference type="NCBI Taxonomy" id="300019"/>
    <lineage>
        <taxon>Bacteria</taxon>
        <taxon>Bacillati</taxon>
        <taxon>Actinomycetota</taxon>
        <taxon>Actinomycetes</taxon>
        <taxon>Micrococcales</taxon>
        <taxon>Microbacteriaceae</taxon>
        <taxon>Microbacterium</taxon>
    </lineage>
</organism>
<gene>
    <name evidence="4" type="ORF">E4U02_07175</name>
</gene>
<feature type="domain" description="6-phosphogluconate dehydrogenase NADP-binding" evidence="2">
    <location>
        <begin position="25"/>
        <end position="155"/>
    </location>
</feature>
<dbReference type="Gene3D" id="1.10.1040.10">
    <property type="entry name" value="N-(1-d-carboxylethyl)-l-norvaline Dehydrogenase, domain 2"/>
    <property type="match status" value="1"/>
</dbReference>
<dbReference type="InterPro" id="IPR036291">
    <property type="entry name" value="NAD(P)-bd_dom_sf"/>
</dbReference>
<proteinExistence type="predicted"/>
<evidence type="ECO:0000313" key="5">
    <source>
        <dbReference type="Proteomes" id="UP000298358"/>
    </source>
</evidence>
<dbReference type="InterPro" id="IPR015814">
    <property type="entry name" value="Pgluconate_DH_NAD-bd_C"/>
</dbReference>
<dbReference type="InterPro" id="IPR013328">
    <property type="entry name" value="6PGD_dom2"/>
</dbReference>
<dbReference type="InterPro" id="IPR006115">
    <property type="entry name" value="6PGDH_NADP-bd"/>
</dbReference>
<keyword evidence="1" id="KW-0472">Membrane</keyword>
<dbReference type="Proteomes" id="UP000298358">
    <property type="component" value="Unassembled WGS sequence"/>
</dbReference>
<reference evidence="4 5" key="1">
    <citation type="submission" date="2019-03" db="EMBL/GenBank/DDBJ databases">
        <title>Diversity of the mouse oral microbiome.</title>
        <authorList>
            <person name="Joseph S."/>
            <person name="Aduse-Opoku J."/>
            <person name="Curtis M."/>
            <person name="Wade W."/>
            <person name="Hashim A."/>
        </authorList>
    </citation>
    <scope>NUCLEOTIDE SEQUENCE [LARGE SCALE GENOMIC DNA]</scope>
    <source>
        <strain evidence="4 5">P1012</strain>
    </source>
</reference>
<dbReference type="EMBL" id="SPQB01000013">
    <property type="protein sequence ID" value="TFU33122.1"/>
    <property type="molecule type" value="Genomic_DNA"/>
</dbReference>
<evidence type="ECO:0000259" key="3">
    <source>
        <dbReference type="Pfam" id="PF09130"/>
    </source>
</evidence>
<protein>
    <submittedName>
        <fullName evidence="4">NAD(P)-dependent oxidoreductase</fullName>
    </submittedName>
</protein>
<feature type="domain" description="Phosphogluconate dehydrogenase NAD-binding putative C-terminal" evidence="3">
    <location>
        <begin position="204"/>
        <end position="273"/>
    </location>
</feature>
<dbReference type="Pfam" id="PF03446">
    <property type="entry name" value="NAD_binding_2"/>
    <property type="match status" value="1"/>
</dbReference>
<sequence length="279" mass="29305">MDRGTKCQQSWRESRRRRRVAAMVRIAVMGLGEAGALYARGLADAGAEVTGYDPHVDVSALGIAQRQTLADCLEGAELVLSLVGARASVDAARDAVERMAPGALLADLNTAAPATKREVAALARGAGMAVADVAVLAPVPRAGHRTPLLASGDAAEEFARRMRPLGVPVDVAPGGIGDAARLKLLRAVFMKGLAALVIEGLEAARATGAEEWLRAQIAAELGADGDTAVERLVAGTYMHVERREHELRDVLSVLDEAGTPADMTRATHAWLARILAESR</sequence>
<dbReference type="Pfam" id="PF09130">
    <property type="entry name" value="DUF1932"/>
    <property type="match status" value="1"/>
</dbReference>